<feature type="region of interest" description="Disordered" evidence="2">
    <location>
        <begin position="1060"/>
        <end position="1109"/>
    </location>
</feature>
<feature type="compositionally biased region" description="Polar residues" evidence="2">
    <location>
        <begin position="223"/>
        <end position="234"/>
    </location>
</feature>
<feature type="compositionally biased region" description="Basic and acidic residues" evidence="2">
    <location>
        <begin position="1060"/>
        <end position="1086"/>
    </location>
</feature>
<evidence type="ECO:0000313" key="3">
    <source>
        <dbReference type="EMBL" id="KAK5164109.1"/>
    </source>
</evidence>
<feature type="region of interest" description="Disordered" evidence="2">
    <location>
        <begin position="1"/>
        <end position="478"/>
    </location>
</feature>
<dbReference type="PANTHER" id="PTHR48125">
    <property type="entry name" value="LP07818P1"/>
    <property type="match status" value="1"/>
</dbReference>
<feature type="region of interest" description="Disordered" evidence="2">
    <location>
        <begin position="775"/>
        <end position="921"/>
    </location>
</feature>
<dbReference type="Proteomes" id="UP001337655">
    <property type="component" value="Unassembled WGS sequence"/>
</dbReference>
<feature type="compositionally biased region" description="Polar residues" evidence="2">
    <location>
        <begin position="409"/>
        <end position="418"/>
    </location>
</feature>
<feature type="compositionally biased region" description="Polar residues" evidence="2">
    <location>
        <begin position="241"/>
        <end position="261"/>
    </location>
</feature>
<reference evidence="3 4" key="1">
    <citation type="submission" date="2023-08" db="EMBL/GenBank/DDBJ databases">
        <title>Black Yeasts Isolated from many extreme environments.</title>
        <authorList>
            <person name="Coleine C."/>
            <person name="Stajich J.E."/>
            <person name="Selbmann L."/>
        </authorList>
    </citation>
    <scope>NUCLEOTIDE SEQUENCE [LARGE SCALE GENOMIC DNA]</scope>
    <source>
        <strain evidence="3 4">CCFEE 5935</strain>
    </source>
</reference>
<dbReference type="EMBL" id="JAVRRT010000021">
    <property type="protein sequence ID" value="KAK5164109.1"/>
    <property type="molecule type" value="Genomic_DNA"/>
</dbReference>
<dbReference type="AlphaFoldDB" id="A0AAV9NW47"/>
<keyword evidence="1" id="KW-0175">Coiled coil</keyword>
<feature type="compositionally biased region" description="Polar residues" evidence="2">
    <location>
        <begin position="532"/>
        <end position="546"/>
    </location>
</feature>
<feature type="compositionally biased region" description="Polar residues" evidence="2">
    <location>
        <begin position="310"/>
        <end position="321"/>
    </location>
</feature>
<comment type="caution">
    <text evidence="3">The sequence shown here is derived from an EMBL/GenBank/DDBJ whole genome shotgun (WGS) entry which is preliminary data.</text>
</comment>
<sequence>MAPKISSVRSEEALNVSQGAESSPLDTQRPPAADERVEIVEDSYPKATEALQGGAVQPPQRLHEQDGEDDELYAVSPYATKRLTKEKATVARDSQNLQAPQEEQSRPKSLNEDGAQQIAQGAIDELILRGATVQKETGDSTQQRKARSSAYNIPGASQRSQKQTALTSKTPHEAKPTQQSDTRPVAQKPSGLPTPSITGTKATPAPVMAGRPSAVDALRARQGLSSATPSTATSVKPAATALSTQPKKATASVNHVGSQPSAPKAKSPEATLKPAATKKVPLQGKGRAAHNAPSSSNASAAVSKRKRAALTSSPSGSNVDAGNSGLKKPSVQSKALANSKTTGRVQPKRGAKEDAVYDLSESSYEDSPPPAKKSRPSKGKGAAQPQKKAAPGGSRAAQAQVHNVRSGAKMTSTKQPPSKATAAASASTRNTVRNRMRRASEEPPPAATKVPGSKQKVKLLADEDEDKENESVVVAERDETLEDFEAQVLHYYDEDTLALDQRKANGPLISDKAANKRQRPGANSAKGAAMREQSSNAESRSTTKQLPRSVPGASQDDAIVIPDQLSSERSSISPPALRRAQQHATGNAEMQIRPSAETRAVMRSSPPLRAEQTPAPHSAGFVNPDTTRKAVIIGFNKDGPMNQGRSSAKESPPGSAWTDRSSDPPREAPAKGKARPTGGPSSTAASGRPAKMEKPAPMKNVTTDVQDALAGFMKKDYMPVVQPTVAKPPSVRLTDRSANQTALPPLADEEDDGFTSIEAFEDTTHVIDEQEAAELAKTTEPTASQQAMPPPKLKPRSPRASNVTKAQLAKPAMEQPPIRSTKLGVPSTTATAGSATEMRGKRKLEPSLFDEPPSKRVQRTTRFAATEDDEKRRTTGSVAAPLLRHESGTLSPDTAITTKAANHPSRKPSWHASQGSQKVDIFGSPIPDGMVVDGKATVLEVFSQQANVSSDAGYVDTVIARKPDATTRPTRIREAEMLAPPSAQQQPISSNIKPRPAPPEEHSRAITSHGTTLKGKLLVEDQAERLQTDPFTNLSDSQQPRLQFGSSSNFIEQLRRSADELAHTRNSKQAEVDDPDKTLVEPEHVPRGAKRTVSLSTAPSSEASSQDSQAASALSDLGLWRNALLPHQMNLFDELVNVAHRVVRHLVDQETAVTDIVEDYQRRGVQLVEQMERSHVAQHEKFVASLQERKKRLRKELAACGGKLGDGFESVKKAKGQRGRDHGAGKSGLRKGLQSVLEQYC</sequence>
<feature type="compositionally biased region" description="Polar residues" evidence="2">
    <location>
        <begin position="982"/>
        <end position="992"/>
    </location>
</feature>
<evidence type="ECO:0000256" key="2">
    <source>
        <dbReference type="SAM" id="MobiDB-lite"/>
    </source>
</evidence>
<name>A0AAV9NW47_9PEZI</name>
<feature type="compositionally biased region" description="Low complexity" evidence="2">
    <location>
        <begin position="1094"/>
        <end position="1109"/>
    </location>
</feature>
<feature type="compositionally biased region" description="Low complexity" evidence="2">
    <location>
        <begin position="379"/>
        <end position="393"/>
    </location>
</feature>
<accession>A0AAV9NW47</accession>
<proteinExistence type="predicted"/>
<feature type="compositionally biased region" description="Polar residues" evidence="2">
    <location>
        <begin position="888"/>
        <end position="900"/>
    </location>
</feature>
<dbReference type="PANTHER" id="PTHR48125:SF12">
    <property type="entry name" value="AT HOOK TRANSCRIPTION FACTOR FAMILY-RELATED"/>
    <property type="match status" value="1"/>
</dbReference>
<feature type="compositionally biased region" description="Polar residues" evidence="2">
    <location>
        <begin position="139"/>
        <end position="169"/>
    </location>
</feature>
<feature type="compositionally biased region" description="Low complexity" evidence="2">
    <location>
        <begin position="289"/>
        <end position="302"/>
    </location>
</feature>
<gene>
    <name evidence="3" type="ORF">LTR77_010200</name>
</gene>
<evidence type="ECO:0000256" key="1">
    <source>
        <dbReference type="SAM" id="Coils"/>
    </source>
</evidence>
<feature type="compositionally biased region" description="Polar residues" evidence="2">
    <location>
        <begin position="15"/>
        <end position="26"/>
    </location>
</feature>
<feature type="compositionally biased region" description="Polar residues" evidence="2">
    <location>
        <begin position="564"/>
        <end position="573"/>
    </location>
</feature>
<feature type="region of interest" description="Disordered" evidence="2">
    <location>
        <begin position="979"/>
        <end position="1012"/>
    </location>
</feature>
<feature type="coiled-coil region" evidence="1">
    <location>
        <begin position="1176"/>
        <end position="1203"/>
    </location>
</feature>
<feature type="region of interest" description="Disordered" evidence="2">
    <location>
        <begin position="507"/>
        <end position="698"/>
    </location>
</feature>
<evidence type="ECO:0000313" key="4">
    <source>
        <dbReference type="Proteomes" id="UP001337655"/>
    </source>
</evidence>
<dbReference type="GeneID" id="89931529"/>
<feature type="compositionally biased region" description="Basic and acidic residues" evidence="2">
    <location>
        <begin position="660"/>
        <end position="670"/>
    </location>
</feature>
<organism evidence="3 4">
    <name type="scientific">Saxophila tyrrhenica</name>
    <dbReference type="NCBI Taxonomy" id="1690608"/>
    <lineage>
        <taxon>Eukaryota</taxon>
        <taxon>Fungi</taxon>
        <taxon>Dikarya</taxon>
        <taxon>Ascomycota</taxon>
        <taxon>Pezizomycotina</taxon>
        <taxon>Dothideomycetes</taxon>
        <taxon>Dothideomycetidae</taxon>
        <taxon>Mycosphaerellales</taxon>
        <taxon>Extremaceae</taxon>
        <taxon>Saxophila</taxon>
    </lineage>
</organism>
<feature type="compositionally biased region" description="Polar residues" evidence="2">
    <location>
        <begin position="330"/>
        <end position="344"/>
    </location>
</feature>
<keyword evidence="4" id="KW-1185">Reference proteome</keyword>
<feature type="compositionally biased region" description="Polar residues" evidence="2">
    <location>
        <begin position="92"/>
        <end position="102"/>
    </location>
</feature>
<protein>
    <submittedName>
        <fullName evidence="3">Uncharacterized protein</fullName>
    </submittedName>
</protein>
<dbReference type="RefSeq" id="XP_064654437.1">
    <property type="nucleotide sequence ID" value="XM_064807423.1"/>
</dbReference>